<dbReference type="Proteomes" id="UP000614261">
    <property type="component" value="Unassembled WGS sequence"/>
</dbReference>
<accession>A0ABQ1IYE0</accession>
<evidence type="ECO:0000256" key="3">
    <source>
        <dbReference type="ARBA" id="ARBA00023163"/>
    </source>
</evidence>
<dbReference type="Pfam" id="PF13545">
    <property type="entry name" value="HTH_Crp_2"/>
    <property type="match status" value="1"/>
</dbReference>
<evidence type="ECO:0000313" key="5">
    <source>
        <dbReference type="EMBL" id="GGB55026.1"/>
    </source>
</evidence>
<feature type="domain" description="HTH crp-type" evidence="4">
    <location>
        <begin position="136"/>
        <end position="210"/>
    </location>
</feature>
<protein>
    <submittedName>
        <fullName evidence="5">Crp/Fnr family transcriptional regulator</fullName>
    </submittedName>
</protein>
<dbReference type="InterPro" id="IPR012318">
    <property type="entry name" value="HTH_CRP"/>
</dbReference>
<gene>
    <name evidence="5" type="ORF">GCM10010833_07120</name>
</gene>
<reference evidence="6" key="1">
    <citation type="journal article" date="2019" name="Int. J. Syst. Evol. Microbiol.">
        <title>The Global Catalogue of Microorganisms (GCM) 10K type strain sequencing project: providing services to taxonomists for standard genome sequencing and annotation.</title>
        <authorList>
            <consortium name="The Broad Institute Genomics Platform"/>
            <consortium name="The Broad Institute Genome Sequencing Center for Infectious Disease"/>
            <person name="Wu L."/>
            <person name="Ma J."/>
        </authorList>
    </citation>
    <scope>NUCLEOTIDE SEQUENCE [LARGE SCALE GENOMIC DNA]</scope>
    <source>
        <strain evidence="6">CGMCC 1.12851</strain>
    </source>
</reference>
<dbReference type="SUPFAM" id="SSF46785">
    <property type="entry name" value="Winged helix' DNA-binding domain"/>
    <property type="match status" value="1"/>
</dbReference>
<keyword evidence="2" id="KW-0238">DNA-binding</keyword>
<evidence type="ECO:0000256" key="2">
    <source>
        <dbReference type="ARBA" id="ARBA00023125"/>
    </source>
</evidence>
<dbReference type="InterPro" id="IPR018490">
    <property type="entry name" value="cNMP-bd_dom_sf"/>
</dbReference>
<dbReference type="InterPro" id="IPR036388">
    <property type="entry name" value="WH-like_DNA-bd_sf"/>
</dbReference>
<dbReference type="PROSITE" id="PS51063">
    <property type="entry name" value="HTH_CRP_2"/>
    <property type="match status" value="1"/>
</dbReference>
<proteinExistence type="predicted"/>
<dbReference type="Gene3D" id="2.60.120.10">
    <property type="entry name" value="Jelly Rolls"/>
    <property type="match status" value="1"/>
</dbReference>
<name>A0ABQ1IYE0_9SPHN</name>
<dbReference type="CDD" id="cd00038">
    <property type="entry name" value="CAP_ED"/>
    <property type="match status" value="1"/>
</dbReference>
<dbReference type="SUPFAM" id="SSF51206">
    <property type="entry name" value="cAMP-binding domain-like"/>
    <property type="match status" value="1"/>
</dbReference>
<comment type="caution">
    <text evidence="5">The sequence shown here is derived from an EMBL/GenBank/DDBJ whole genome shotgun (WGS) entry which is preliminary data.</text>
</comment>
<dbReference type="EMBL" id="BMGD01000001">
    <property type="protein sequence ID" value="GGB55026.1"/>
    <property type="molecule type" value="Genomic_DNA"/>
</dbReference>
<evidence type="ECO:0000256" key="1">
    <source>
        <dbReference type="ARBA" id="ARBA00023015"/>
    </source>
</evidence>
<dbReference type="SMART" id="SM00419">
    <property type="entry name" value="HTH_CRP"/>
    <property type="match status" value="1"/>
</dbReference>
<evidence type="ECO:0000259" key="4">
    <source>
        <dbReference type="PROSITE" id="PS51063"/>
    </source>
</evidence>
<keyword evidence="3" id="KW-0804">Transcription</keyword>
<dbReference type="InterPro" id="IPR000595">
    <property type="entry name" value="cNMP-bd_dom"/>
</dbReference>
<dbReference type="Gene3D" id="1.10.10.10">
    <property type="entry name" value="Winged helix-like DNA-binding domain superfamily/Winged helix DNA-binding domain"/>
    <property type="match status" value="1"/>
</dbReference>
<evidence type="ECO:0000313" key="6">
    <source>
        <dbReference type="Proteomes" id="UP000614261"/>
    </source>
</evidence>
<keyword evidence="6" id="KW-1185">Reference proteome</keyword>
<dbReference type="Pfam" id="PF00027">
    <property type="entry name" value="cNMP_binding"/>
    <property type="match status" value="1"/>
</dbReference>
<dbReference type="InterPro" id="IPR036390">
    <property type="entry name" value="WH_DNA-bd_sf"/>
</dbReference>
<sequence>MPTQTDSLTSMTELIRESGSVVRLKRHDFIVRCGQRPGAVLLLQEGWAARYTLMPDGRRHISQFYLPGDLCDLSWLVSAEAGQAVRALTPITAISIDREAMEGRLGTDAGFSHCVAVDSLQRLEAQAAWMVALGRCSASERLAQLFCELYLRIDRSGRTTNRECAFPLSQQHLADFTGMSAVHVCRTLRQMKRIKLLQLQRRKLTIPDFSELASTCAYTGSYLNDEARATPENLIALS</sequence>
<organism evidence="5 6">
    <name type="scientific">Blastomonas aquatica</name>
    <dbReference type="NCBI Taxonomy" id="1510276"/>
    <lineage>
        <taxon>Bacteria</taxon>
        <taxon>Pseudomonadati</taxon>
        <taxon>Pseudomonadota</taxon>
        <taxon>Alphaproteobacteria</taxon>
        <taxon>Sphingomonadales</taxon>
        <taxon>Sphingomonadaceae</taxon>
        <taxon>Blastomonas</taxon>
    </lineage>
</organism>
<dbReference type="InterPro" id="IPR014710">
    <property type="entry name" value="RmlC-like_jellyroll"/>
</dbReference>
<keyword evidence="1" id="KW-0805">Transcription regulation</keyword>